<evidence type="ECO:0000313" key="3">
    <source>
        <dbReference type="Proteomes" id="UP000250235"/>
    </source>
</evidence>
<proteinExistence type="predicted"/>
<gene>
    <name evidence="2" type="ORF">F511_28753</name>
</gene>
<reference evidence="2 3" key="1">
    <citation type="journal article" date="2015" name="Proc. Natl. Acad. Sci. U.S.A.">
        <title>The resurrection genome of Boea hygrometrica: A blueprint for survival of dehydration.</title>
        <authorList>
            <person name="Xiao L."/>
            <person name="Yang G."/>
            <person name="Zhang L."/>
            <person name="Yang X."/>
            <person name="Zhao S."/>
            <person name="Ji Z."/>
            <person name="Zhou Q."/>
            <person name="Hu M."/>
            <person name="Wang Y."/>
            <person name="Chen M."/>
            <person name="Xu Y."/>
            <person name="Jin H."/>
            <person name="Xiao X."/>
            <person name="Hu G."/>
            <person name="Bao F."/>
            <person name="Hu Y."/>
            <person name="Wan P."/>
            <person name="Li L."/>
            <person name="Deng X."/>
            <person name="Kuang T."/>
            <person name="Xiang C."/>
            <person name="Zhu J.K."/>
            <person name="Oliver M.J."/>
            <person name="He Y."/>
        </authorList>
    </citation>
    <scope>NUCLEOTIDE SEQUENCE [LARGE SCALE GENOMIC DNA]</scope>
    <source>
        <strain evidence="3">cv. XS01</strain>
    </source>
</reference>
<feature type="region of interest" description="Disordered" evidence="1">
    <location>
        <begin position="187"/>
        <end position="235"/>
    </location>
</feature>
<evidence type="ECO:0000256" key="1">
    <source>
        <dbReference type="SAM" id="MobiDB-lite"/>
    </source>
</evidence>
<accession>A0A2Z7B1Y7</accession>
<name>A0A2Z7B1Y7_9LAMI</name>
<dbReference type="OrthoDB" id="1839301at2759"/>
<keyword evidence="3" id="KW-1185">Reference proteome</keyword>
<organism evidence="2 3">
    <name type="scientific">Dorcoceras hygrometricum</name>
    <dbReference type="NCBI Taxonomy" id="472368"/>
    <lineage>
        <taxon>Eukaryota</taxon>
        <taxon>Viridiplantae</taxon>
        <taxon>Streptophyta</taxon>
        <taxon>Embryophyta</taxon>
        <taxon>Tracheophyta</taxon>
        <taxon>Spermatophyta</taxon>
        <taxon>Magnoliopsida</taxon>
        <taxon>eudicotyledons</taxon>
        <taxon>Gunneridae</taxon>
        <taxon>Pentapetalae</taxon>
        <taxon>asterids</taxon>
        <taxon>lamiids</taxon>
        <taxon>Lamiales</taxon>
        <taxon>Gesneriaceae</taxon>
        <taxon>Didymocarpoideae</taxon>
        <taxon>Trichosporeae</taxon>
        <taxon>Loxocarpinae</taxon>
        <taxon>Dorcoceras</taxon>
    </lineage>
</organism>
<sequence length="288" mass="31689">MFIDGEIVYTVSEIKVSFSKESSVEFFKLPSEGILGCSVILAHAMADMNELFSMTGAPSCPSSKKKDMKVEHWLLNDIVAKSLTASWVGSFDVVTTERVDRMVAINTRIKLSLLLEKLVEVDLGESVALYPLKVLNTKSVHTYKLKNQAYVKIEGATKQTGEKALMPVPVKKARFQRHKKVKPLRAIPDGTAQVSIPEDPDEEATDAAQLGSSTDGEAIPENTGSTGDDGGVRKNTVSLMKPIENIAKIDDELMIRDEIEGVPGLLLRRKLMRSKMVVQLLEKSMQAL</sequence>
<dbReference type="AlphaFoldDB" id="A0A2Z7B1Y7"/>
<evidence type="ECO:0000313" key="2">
    <source>
        <dbReference type="EMBL" id="KZV27290.1"/>
    </source>
</evidence>
<dbReference type="Proteomes" id="UP000250235">
    <property type="component" value="Unassembled WGS sequence"/>
</dbReference>
<dbReference type="EMBL" id="KV010643">
    <property type="protein sequence ID" value="KZV27290.1"/>
    <property type="molecule type" value="Genomic_DNA"/>
</dbReference>
<protein>
    <submittedName>
        <fullName evidence="2">Uncharacterized protein</fullName>
    </submittedName>
</protein>